<gene>
    <name evidence="2" type="ORF">PanWU01x14_281980</name>
</gene>
<evidence type="ECO:0000313" key="2">
    <source>
        <dbReference type="EMBL" id="PON42440.1"/>
    </source>
</evidence>
<keyword evidence="3" id="KW-1185">Reference proteome</keyword>
<organism evidence="2 3">
    <name type="scientific">Parasponia andersonii</name>
    <name type="common">Sponia andersonii</name>
    <dbReference type="NCBI Taxonomy" id="3476"/>
    <lineage>
        <taxon>Eukaryota</taxon>
        <taxon>Viridiplantae</taxon>
        <taxon>Streptophyta</taxon>
        <taxon>Embryophyta</taxon>
        <taxon>Tracheophyta</taxon>
        <taxon>Spermatophyta</taxon>
        <taxon>Magnoliopsida</taxon>
        <taxon>eudicotyledons</taxon>
        <taxon>Gunneridae</taxon>
        <taxon>Pentapetalae</taxon>
        <taxon>rosids</taxon>
        <taxon>fabids</taxon>
        <taxon>Rosales</taxon>
        <taxon>Cannabaceae</taxon>
        <taxon>Parasponia</taxon>
    </lineage>
</organism>
<evidence type="ECO:0000256" key="1">
    <source>
        <dbReference type="SAM" id="MobiDB-lite"/>
    </source>
</evidence>
<comment type="caution">
    <text evidence="2">The sequence shown here is derived from an EMBL/GenBank/DDBJ whole genome shotgun (WGS) entry which is preliminary data.</text>
</comment>
<feature type="region of interest" description="Disordered" evidence="1">
    <location>
        <begin position="31"/>
        <end position="59"/>
    </location>
</feature>
<dbReference type="EMBL" id="JXTB01000392">
    <property type="protein sequence ID" value="PON42440.1"/>
    <property type="molecule type" value="Genomic_DNA"/>
</dbReference>
<accession>A0A2P5B0V4</accession>
<dbReference type="AlphaFoldDB" id="A0A2P5B0V4"/>
<protein>
    <submittedName>
        <fullName evidence="2">Uncharacterized protein</fullName>
    </submittedName>
</protein>
<name>A0A2P5B0V4_PARAD</name>
<dbReference type="Proteomes" id="UP000237105">
    <property type="component" value="Unassembled WGS sequence"/>
</dbReference>
<proteinExistence type="predicted"/>
<sequence length="208" mass="24096">MKKLNLMTIVIQVLKKRMEYLIMISSHGSAPLATSAASGSNSRDDRYDPKRKRVREETRGCSVEKELRRLKTDRLKSVALFMDSIEQSMMAYLWDWSNMMRNHFKKIRGKRDIGGKRNHFTNIDCKARHRDATASASRISYFRRRKTFTDVNRVSVKLTNASAKGYTSRMKFYSIPLLRIAFNATSLLRPGFLIITSARCYLDPLLSE</sequence>
<evidence type="ECO:0000313" key="3">
    <source>
        <dbReference type="Proteomes" id="UP000237105"/>
    </source>
</evidence>
<reference evidence="3" key="1">
    <citation type="submission" date="2016-06" db="EMBL/GenBank/DDBJ databases">
        <title>Parallel loss of symbiosis genes in relatives of nitrogen-fixing non-legume Parasponia.</title>
        <authorList>
            <person name="Van Velzen R."/>
            <person name="Holmer R."/>
            <person name="Bu F."/>
            <person name="Rutten L."/>
            <person name="Van Zeijl A."/>
            <person name="Liu W."/>
            <person name="Santuari L."/>
            <person name="Cao Q."/>
            <person name="Sharma T."/>
            <person name="Shen D."/>
            <person name="Roswanjaya Y."/>
            <person name="Wardhani T."/>
            <person name="Kalhor M.S."/>
            <person name="Jansen J."/>
            <person name="Van den Hoogen J."/>
            <person name="Gungor B."/>
            <person name="Hartog M."/>
            <person name="Hontelez J."/>
            <person name="Verver J."/>
            <person name="Yang W.-C."/>
            <person name="Schijlen E."/>
            <person name="Repin R."/>
            <person name="Schilthuizen M."/>
            <person name="Schranz E."/>
            <person name="Heidstra R."/>
            <person name="Miyata K."/>
            <person name="Fedorova E."/>
            <person name="Kohlen W."/>
            <person name="Bisseling T."/>
            <person name="Smit S."/>
            <person name="Geurts R."/>
        </authorList>
    </citation>
    <scope>NUCLEOTIDE SEQUENCE [LARGE SCALE GENOMIC DNA]</scope>
    <source>
        <strain evidence="3">cv. WU1-14</strain>
    </source>
</reference>
<feature type="compositionally biased region" description="Basic and acidic residues" evidence="1">
    <location>
        <begin position="42"/>
        <end position="59"/>
    </location>
</feature>